<reference evidence="2 3" key="1">
    <citation type="journal article" date="2019" name="Nat. Ecol. Evol.">
        <title>Megaphylogeny resolves global patterns of mushroom evolution.</title>
        <authorList>
            <person name="Varga T."/>
            <person name="Krizsan K."/>
            <person name="Foldi C."/>
            <person name="Dima B."/>
            <person name="Sanchez-Garcia M."/>
            <person name="Sanchez-Ramirez S."/>
            <person name="Szollosi G.J."/>
            <person name="Szarkandi J.G."/>
            <person name="Papp V."/>
            <person name="Albert L."/>
            <person name="Andreopoulos W."/>
            <person name="Angelini C."/>
            <person name="Antonin V."/>
            <person name="Barry K.W."/>
            <person name="Bougher N.L."/>
            <person name="Buchanan P."/>
            <person name="Buyck B."/>
            <person name="Bense V."/>
            <person name="Catcheside P."/>
            <person name="Chovatia M."/>
            <person name="Cooper J."/>
            <person name="Damon W."/>
            <person name="Desjardin D."/>
            <person name="Finy P."/>
            <person name="Geml J."/>
            <person name="Haridas S."/>
            <person name="Hughes K."/>
            <person name="Justo A."/>
            <person name="Karasinski D."/>
            <person name="Kautmanova I."/>
            <person name="Kiss B."/>
            <person name="Kocsube S."/>
            <person name="Kotiranta H."/>
            <person name="LaButti K.M."/>
            <person name="Lechner B.E."/>
            <person name="Liimatainen K."/>
            <person name="Lipzen A."/>
            <person name="Lukacs Z."/>
            <person name="Mihaltcheva S."/>
            <person name="Morgado L.N."/>
            <person name="Niskanen T."/>
            <person name="Noordeloos M.E."/>
            <person name="Ohm R.A."/>
            <person name="Ortiz-Santana B."/>
            <person name="Ovrebo C."/>
            <person name="Racz N."/>
            <person name="Riley R."/>
            <person name="Savchenko A."/>
            <person name="Shiryaev A."/>
            <person name="Soop K."/>
            <person name="Spirin V."/>
            <person name="Szebenyi C."/>
            <person name="Tomsovsky M."/>
            <person name="Tulloss R.E."/>
            <person name="Uehling J."/>
            <person name="Grigoriev I.V."/>
            <person name="Vagvolgyi C."/>
            <person name="Papp T."/>
            <person name="Martin F.M."/>
            <person name="Miettinen O."/>
            <person name="Hibbett D.S."/>
            <person name="Nagy L.G."/>
        </authorList>
    </citation>
    <scope>NUCLEOTIDE SEQUENCE [LARGE SCALE GENOMIC DNA]</scope>
    <source>
        <strain evidence="2 3">FP101781</strain>
    </source>
</reference>
<keyword evidence="1" id="KW-0472">Membrane</keyword>
<dbReference type="InterPro" id="IPR040521">
    <property type="entry name" value="KDZ"/>
</dbReference>
<comment type="caution">
    <text evidence="2">The sequence shown here is derived from an EMBL/GenBank/DDBJ whole genome shotgun (WGS) entry which is preliminary data.</text>
</comment>
<dbReference type="Proteomes" id="UP000298030">
    <property type="component" value="Unassembled WGS sequence"/>
</dbReference>
<keyword evidence="3" id="KW-1185">Reference proteome</keyword>
<keyword evidence="1" id="KW-0812">Transmembrane</keyword>
<feature type="transmembrane region" description="Helical" evidence="1">
    <location>
        <begin position="57"/>
        <end position="79"/>
    </location>
</feature>
<organism evidence="2 3">
    <name type="scientific">Coprinellus micaceus</name>
    <name type="common">Glistening ink-cap mushroom</name>
    <name type="synonym">Coprinus micaceus</name>
    <dbReference type="NCBI Taxonomy" id="71717"/>
    <lineage>
        <taxon>Eukaryota</taxon>
        <taxon>Fungi</taxon>
        <taxon>Dikarya</taxon>
        <taxon>Basidiomycota</taxon>
        <taxon>Agaricomycotina</taxon>
        <taxon>Agaricomycetes</taxon>
        <taxon>Agaricomycetidae</taxon>
        <taxon>Agaricales</taxon>
        <taxon>Agaricineae</taxon>
        <taxon>Psathyrellaceae</taxon>
        <taxon>Coprinellus</taxon>
    </lineage>
</organism>
<accession>A0A4Y7SIF0</accession>
<proteinExistence type="predicted"/>
<dbReference type="OrthoDB" id="3257768at2759"/>
<evidence type="ECO:0000313" key="2">
    <source>
        <dbReference type="EMBL" id="TEB21615.1"/>
    </source>
</evidence>
<dbReference type="AlphaFoldDB" id="A0A4Y7SIF0"/>
<feature type="non-terminal residue" evidence="2">
    <location>
        <position position="1"/>
    </location>
</feature>
<name>A0A4Y7SIF0_COPMI</name>
<protein>
    <submittedName>
        <fullName evidence="2">Uncharacterized protein</fullName>
    </submittedName>
</protein>
<feature type="non-terminal residue" evidence="2">
    <location>
        <position position="82"/>
    </location>
</feature>
<dbReference type="STRING" id="71717.A0A4Y7SIF0"/>
<evidence type="ECO:0000256" key="1">
    <source>
        <dbReference type="SAM" id="Phobius"/>
    </source>
</evidence>
<sequence length="82" mass="8976">INMCQSEHDAIMCAAIRRTPGYDVTGVGVVICSRHGLVRPNGVGDLQKGERYCNMDYIVLSALVSAMSLLVIVITYDIACQW</sequence>
<dbReference type="Pfam" id="PF18758">
    <property type="entry name" value="KDZ"/>
    <property type="match status" value="1"/>
</dbReference>
<keyword evidence="1" id="KW-1133">Transmembrane helix</keyword>
<dbReference type="EMBL" id="QPFP01000106">
    <property type="protein sequence ID" value="TEB21615.1"/>
    <property type="molecule type" value="Genomic_DNA"/>
</dbReference>
<gene>
    <name evidence="2" type="ORF">FA13DRAFT_1592758</name>
</gene>
<evidence type="ECO:0000313" key="3">
    <source>
        <dbReference type="Proteomes" id="UP000298030"/>
    </source>
</evidence>